<dbReference type="InterPro" id="IPR002645">
    <property type="entry name" value="STAS_dom"/>
</dbReference>
<dbReference type="InterPro" id="IPR058548">
    <property type="entry name" value="MlaB-like_STAS"/>
</dbReference>
<dbReference type="SUPFAM" id="SSF52091">
    <property type="entry name" value="SpoIIaa-like"/>
    <property type="match status" value="1"/>
</dbReference>
<dbReference type="CDD" id="cd07043">
    <property type="entry name" value="STAS_anti-anti-sigma_factors"/>
    <property type="match status" value="1"/>
</dbReference>
<dbReference type="CDD" id="cd16936">
    <property type="entry name" value="HATPase_RsbW-like"/>
    <property type="match status" value="1"/>
</dbReference>
<dbReference type="AlphaFoldDB" id="A0A318NWK6"/>
<dbReference type="PROSITE" id="PS50801">
    <property type="entry name" value="STAS"/>
    <property type="match status" value="1"/>
</dbReference>
<dbReference type="EMBL" id="PYBV01000013">
    <property type="protein sequence ID" value="PYC71510.1"/>
    <property type="molecule type" value="Genomic_DNA"/>
</dbReference>
<organism evidence="3 4">
    <name type="scientific">Micromonospora arborensis</name>
    <dbReference type="NCBI Taxonomy" id="2116518"/>
    <lineage>
        <taxon>Bacteria</taxon>
        <taxon>Bacillati</taxon>
        <taxon>Actinomycetota</taxon>
        <taxon>Actinomycetes</taxon>
        <taxon>Micromonosporales</taxon>
        <taxon>Micromonosporaceae</taxon>
        <taxon>Micromonospora</taxon>
    </lineage>
</organism>
<dbReference type="PANTHER" id="PTHR35526">
    <property type="entry name" value="ANTI-SIGMA-F FACTOR RSBW-RELATED"/>
    <property type="match status" value="1"/>
</dbReference>
<dbReference type="InterPro" id="IPR036890">
    <property type="entry name" value="HATPase_C_sf"/>
</dbReference>
<dbReference type="Pfam" id="PF13581">
    <property type="entry name" value="HATPase_c_2"/>
    <property type="match status" value="1"/>
</dbReference>
<sequence length="274" mass="28386">MTGIGRPNARTVTDAHNGAIMSSCLVDIDDSSVVVRLSGVLDAAGAEAVRGALLARLCDRPGPVVADVTGLRIVDPTGWGVFAEVRREVADWPAADLLLYDPTMDGPDDADAPLAGVPAWPAMVAGVPAWPALDGALAAAAPLAAVLTAELAPTVGAAREARELVAAGCERWGMPTLIDPACIAITEMVNNVVAHARTPMTVRLAPQDSALHLAVRDRSTRRPTFAGLSPPNRIGGRGLLLIDTVARRWGSSAVPDGKVVWCVLHPDDEAAGSE</sequence>
<keyword evidence="1" id="KW-0723">Serine/threonine-protein kinase</keyword>
<evidence type="ECO:0000259" key="2">
    <source>
        <dbReference type="PROSITE" id="PS50801"/>
    </source>
</evidence>
<protein>
    <submittedName>
        <fullName evidence="3">Sulfate transporter</fullName>
    </submittedName>
</protein>
<keyword evidence="4" id="KW-1185">Reference proteome</keyword>
<dbReference type="InterPro" id="IPR050267">
    <property type="entry name" value="Anti-sigma-factor_SerPK"/>
</dbReference>
<accession>A0A318NWK6</accession>
<keyword evidence="1" id="KW-0808">Transferase</keyword>
<comment type="caution">
    <text evidence="3">The sequence shown here is derived from an EMBL/GenBank/DDBJ whole genome shotgun (WGS) entry which is preliminary data.</text>
</comment>
<evidence type="ECO:0000313" key="4">
    <source>
        <dbReference type="Proteomes" id="UP000248333"/>
    </source>
</evidence>
<dbReference type="InterPro" id="IPR003594">
    <property type="entry name" value="HATPase_dom"/>
</dbReference>
<feature type="domain" description="STAS" evidence="2">
    <location>
        <begin position="22"/>
        <end position="140"/>
    </location>
</feature>
<dbReference type="Gene3D" id="3.30.750.24">
    <property type="entry name" value="STAS domain"/>
    <property type="match status" value="1"/>
</dbReference>
<dbReference type="Pfam" id="PF13466">
    <property type="entry name" value="STAS_2"/>
    <property type="match status" value="1"/>
</dbReference>
<dbReference type="OrthoDB" id="3364147at2"/>
<dbReference type="GO" id="GO:0004674">
    <property type="term" value="F:protein serine/threonine kinase activity"/>
    <property type="evidence" value="ECO:0007669"/>
    <property type="project" value="UniProtKB-KW"/>
</dbReference>
<evidence type="ECO:0000313" key="3">
    <source>
        <dbReference type="EMBL" id="PYC71510.1"/>
    </source>
</evidence>
<dbReference type="InterPro" id="IPR036513">
    <property type="entry name" value="STAS_dom_sf"/>
</dbReference>
<reference evidence="3 4" key="1">
    <citation type="submission" date="2018-03" db="EMBL/GenBank/DDBJ databases">
        <title>Bioinformatic expansion and discovery of thiopeptide antibiotics.</title>
        <authorList>
            <person name="Schwalen C.J."/>
            <person name="Hudson G.A."/>
            <person name="Mitchell D.A."/>
        </authorList>
    </citation>
    <scope>NUCLEOTIDE SEQUENCE [LARGE SCALE GENOMIC DNA]</scope>
    <source>
        <strain evidence="3 4">NRRL 8041</strain>
    </source>
</reference>
<proteinExistence type="predicted"/>
<name>A0A318NWK6_9ACTN</name>
<dbReference type="PANTHER" id="PTHR35526:SF3">
    <property type="entry name" value="ANTI-SIGMA-F FACTOR RSBW"/>
    <property type="match status" value="1"/>
</dbReference>
<keyword evidence="1" id="KW-0418">Kinase</keyword>
<dbReference type="Proteomes" id="UP000248333">
    <property type="component" value="Unassembled WGS sequence"/>
</dbReference>
<gene>
    <name evidence="3" type="ORF">C7C45_10690</name>
</gene>
<dbReference type="Gene3D" id="3.30.565.10">
    <property type="entry name" value="Histidine kinase-like ATPase, C-terminal domain"/>
    <property type="match status" value="1"/>
</dbReference>
<evidence type="ECO:0000256" key="1">
    <source>
        <dbReference type="ARBA" id="ARBA00022527"/>
    </source>
</evidence>